<accession>A0ABU4VMN1</accession>
<dbReference type="InterPro" id="IPR041492">
    <property type="entry name" value="HAD_2"/>
</dbReference>
<dbReference type="GO" id="GO:0016787">
    <property type="term" value="F:hydrolase activity"/>
    <property type="evidence" value="ECO:0007669"/>
    <property type="project" value="UniProtKB-KW"/>
</dbReference>
<dbReference type="PANTHER" id="PTHR43434:SF16">
    <property type="entry name" value="BLL8046 PROTEIN"/>
    <property type="match status" value="1"/>
</dbReference>
<evidence type="ECO:0000313" key="2">
    <source>
        <dbReference type="Proteomes" id="UP001277761"/>
    </source>
</evidence>
<dbReference type="NCBIfam" id="TIGR01509">
    <property type="entry name" value="HAD-SF-IA-v3"/>
    <property type="match status" value="1"/>
</dbReference>
<sequence length="217" mass="23166">MGRTAAILDVDGTLVDTNYQHALCWFEALRQHGATLPVWRIHRHIGMGGDQLVAALTDDAFEAEHGDDVRAAEAALYGDAIRSVAVLDGAVVLLDALREEGREIVLASSAKAGEVDHYLDLLDARERVTGWTTSADVERTKPHPDLVAAALERLDADEAVLVGDTPWDVEAAERAGVPTIAVLTGGFSEAELRDAGAVAVFEDVPQLLARRGETPLG</sequence>
<evidence type="ECO:0000313" key="1">
    <source>
        <dbReference type="EMBL" id="MDX8152148.1"/>
    </source>
</evidence>
<dbReference type="InterPro" id="IPR050155">
    <property type="entry name" value="HAD-like_hydrolase_sf"/>
</dbReference>
<dbReference type="InterPro" id="IPR036412">
    <property type="entry name" value="HAD-like_sf"/>
</dbReference>
<organism evidence="1 2">
    <name type="scientific">Patulibacter brassicae</name>
    <dbReference type="NCBI Taxonomy" id="1705717"/>
    <lineage>
        <taxon>Bacteria</taxon>
        <taxon>Bacillati</taxon>
        <taxon>Actinomycetota</taxon>
        <taxon>Thermoleophilia</taxon>
        <taxon>Solirubrobacterales</taxon>
        <taxon>Patulibacteraceae</taxon>
        <taxon>Patulibacter</taxon>
    </lineage>
</organism>
<protein>
    <submittedName>
        <fullName evidence="1">HAD family hydrolase</fullName>
        <ecNumber evidence="1">3.-.-.-</ecNumber>
    </submittedName>
</protein>
<dbReference type="EC" id="3.-.-.-" evidence="1"/>
<dbReference type="Gene3D" id="1.10.150.240">
    <property type="entry name" value="Putative phosphatase, domain 2"/>
    <property type="match status" value="1"/>
</dbReference>
<dbReference type="SFLD" id="SFLDG01129">
    <property type="entry name" value="C1.5:_HAD__Beta-PGM__Phosphata"/>
    <property type="match status" value="1"/>
</dbReference>
<keyword evidence="2" id="KW-1185">Reference proteome</keyword>
<dbReference type="InterPro" id="IPR006439">
    <property type="entry name" value="HAD-SF_hydro_IA"/>
</dbReference>
<dbReference type="EMBL" id="JAXAVX010000004">
    <property type="protein sequence ID" value="MDX8152148.1"/>
    <property type="molecule type" value="Genomic_DNA"/>
</dbReference>
<dbReference type="InterPro" id="IPR023198">
    <property type="entry name" value="PGP-like_dom2"/>
</dbReference>
<reference evidence="1 2" key="1">
    <citation type="submission" date="2023-11" db="EMBL/GenBank/DDBJ databases">
        <authorList>
            <person name="Xu M."/>
            <person name="Jiang T."/>
        </authorList>
    </citation>
    <scope>NUCLEOTIDE SEQUENCE [LARGE SCALE GENOMIC DNA]</scope>
    <source>
        <strain evidence="1 2">SD</strain>
    </source>
</reference>
<dbReference type="SFLD" id="SFLDS00003">
    <property type="entry name" value="Haloacid_Dehalogenase"/>
    <property type="match status" value="1"/>
</dbReference>
<comment type="caution">
    <text evidence="1">The sequence shown here is derived from an EMBL/GenBank/DDBJ whole genome shotgun (WGS) entry which is preliminary data.</text>
</comment>
<keyword evidence="1" id="KW-0378">Hydrolase</keyword>
<dbReference type="Pfam" id="PF13419">
    <property type="entry name" value="HAD_2"/>
    <property type="match status" value="1"/>
</dbReference>
<name>A0ABU4VMN1_9ACTN</name>
<dbReference type="Gene3D" id="3.40.50.1000">
    <property type="entry name" value="HAD superfamily/HAD-like"/>
    <property type="match status" value="1"/>
</dbReference>
<gene>
    <name evidence="1" type="ORF">SK069_11125</name>
</gene>
<dbReference type="SUPFAM" id="SSF56784">
    <property type="entry name" value="HAD-like"/>
    <property type="match status" value="1"/>
</dbReference>
<dbReference type="NCBIfam" id="TIGR01549">
    <property type="entry name" value="HAD-SF-IA-v1"/>
    <property type="match status" value="1"/>
</dbReference>
<dbReference type="InterPro" id="IPR023214">
    <property type="entry name" value="HAD_sf"/>
</dbReference>
<dbReference type="PANTHER" id="PTHR43434">
    <property type="entry name" value="PHOSPHOGLYCOLATE PHOSPHATASE"/>
    <property type="match status" value="1"/>
</dbReference>
<proteinExistence type="predicted"/>
<dbReference type="Proteomes" id="UP001277761">
    <property type="component" value="Unassembled WGS sequence"/>
</dbReference>
<dbReference type="RefSeq" id="WP_319954303.1">
    <property type="nucleotide sequence ID" value="NZ_JAXAVX010000004.1"/>
</dbReference>